<gene>
    <name evidence="1" type="ORF">KDW95_12720</name>
</gene>
<reference evidence="1" key="1">
    <citation type="submission" date="2021-04" db="EMBL/GenBank/DDBJ databases">
        <title>Oceanospirillales bacteria with DddD are important DMSP degraders in coastal seawater.</title>
        <authorList>
            <person name="Liu J."/>
        </authorList>
    </citation>
    <scope>NUCLEOTIDE SEQUENCE</scope>
    <source>
        <strain evidence="1">D13-1</strain>
    </source>
</reference>
<sequence>MDAQERSIQDVRAAAWWAVPGRAVRACAIHNRTLFARDNCLMLFGDGKKAIMELTTAVNETV</sequence>
<organism evidence="1 2">
    <name type="scientific">Marinobacterium rhizophilum</name>
    <dbReference type="NCBI Taxonomy" id="420402"/>
    <lineage>
        <taxon>Bacteria</taxon>
        <taxon>Pseudomonadati</taxon>
        <taxon>Pseudomonadota</taxon>
        <taxon>Gammaproteobacteria</taxon>
        <taxon>Oceanospirillales</taxon>
        <taxon>Oceanospirillaceae</taxon>
        <taxon>Marinobacterium</taxon>
    </lineage>
</organism>
<protein>
    <submittedName>
        <fullName evidence="1">Uncharacterized protein</fullName>
    </submittedName>
</protein>
<proteinExistence type="predicted"/>
<keyword evidence="2" id="KW-1185">Reference proteome</keyword>
<evidence type="ECO:0000313" key="1">
    <source>
        <dbReference type="EMBL" id="UTW10177.1"/>
    </source>
</evidence>
<evidence type="ECO:0000313" key="2">
    <source>
        <dbReference type="Proteomes" id="UP001058461"/>
    </source>
</evidence>
<accession>A0ABY5HEC3</accession>
<name>A0ABY5HEC3_9GAMM</name>
<dbReference type="RefSeq" id="WP_255852198.1">
    <property type="nucleotide sequence ID" value="NZ_CP073347.1"/>
</dbReference>
<dbReference type="EMBL" id="CP073347">
    <property type="protein sequence ID" value="UTW10177.1"/>
    <property type="molecule type" value="Genomic_DNA"/>
</dbReference>
<dbReference type="Proteomes" id="UP001058461">
    <property type="component" value="Chromosome"/>
</dbReference>